<keyword evidence="9" id="KW-0677">Repeat</keyword>
<dbReference type="InterPro" id="IPR010294">
    <property type="entry name" value="ADAMTS_spacer1"/>
</dbReference>
<feature type="disulfide bond" evidence="19">
    <location>
        <begin position="1082"/>
        <end position="1091"/>
    </location>
</feature>
<feature type="disulfide bond" evidence="19">
    <location>
        <begin position="1483"/>
        <end position="1492"/>
    </location>
</feature>
<dbReference type="PROSITE" id="PS01186">
    <property type="entry name" value="EGF_2"/>
    <property type="match status" value="2"/>
</dbReference>
<dbReference type="InterPro" id="IPR013273">
    <property type="entry name" value="ADAMTS/ADAMTS-like"/>
</dbReference>
<keyword evidence="14 18" id="KW-1015">Disulfide bond</keyword>
<comment type="subcellular location">
    <subcellularLocation>
        <location evidence="1">Secreted</location>
        <location evidence="1">Extracellular space</location>
        <location evidence="1">Extracellular matrix</location>
    </subcellularLocation>
</comment>
<feature type="disulfide bond" evidence="18">
    <location>
        <begin position="545"/>
        <end position="557"/>
    </location>
</feature>
<feature type="disulfide bond" evidence="19">
    <location>
        <begin position="1123"/>
        <end position="1132"/>
    </location>
</feature>
<keyword evidence="17" id="KW-0106">Calcium</keyword>
<dbReference type="SMART" id="SM00181">
    <property type="entry name" value="EGF"/>
    <property type="match status" value="11"/>
</dbReference>
<evidence type="ECO:0000256" key="14">
    <source>
        <dbReference type="ARBA" id="ARBA00023157"/>
    </source>
</evidence>
<dbReference type="Pfam" id="PF01562">
    <property type="entry name" value="Pep_M12B_propep"/>
    <property type="match status" value="1"/>
</dbReference>
<dbReference type="GO" id="GO:0005509">
    <property type="term" value="F:calcium ion binding"/>
    <property type="evidence" value="ECO:0007669"/>
    <property type="project" value="InterPro"/>
</dbReference>
<dbReference type="Pfam" id="PF05986">
    <property type="entry name" value="ADAMTS_spacer1"/>
    <property type="match status" value="1"/>
</dbReference>
<dbReference type="Gene3D" id="2.20.100.10">
    <property type="entry name" value="Thrombospondin type-1 (TSP1) repeat"/>
    <property type="match status" value="4"/>
</dbReference>
<organism evidence="23 24">
    <name type="scientific">Pocillopora damicornis</name>
    <name type="common">Cauliflower coral</name>
    <name type="synonym">Millepora damicornis</name>
    <dbReference type="NCBI Taxonomy" id="46731"/>
    <lineage>
        <taxon>Eukaryota</taxon>
        <taxon>Metazoa</taxon>
        <taxon>Cnidaria</taxon>
        <taxon>Anthozoa</taxon>
        <taxon>Hexacorallia</taxon>
        <taxon>Scleractinia</taxon>
        <taxon>Astrocoeniina</taxon>
        <taxon>Pocilloporidae</taxon>
        <taxon>Pocillopora</taxon>
    </lineage>
</organism>
<evidence type="ECO:0000256" key="20">
    <source>
        <dbReference type="PROSITE-ProRule" id="PRU00276"/>
    </source>
</evidence>
<evidence type="ECO:0000256" key="17">
    <source>
        <dbReference type="PIRSR" id="PIRSR613273-2"/>
    </source>
</evidence>
<dbReference type="SMART" id="SM00209">
    <property type="entry name" value="TSP1"/>
    <property type="match status" value="3"/>
</dbReference>
<evidence type="ECO:0000256" key="8">
    <source>
        <dbReference type="ARBA" id="ARBA00022729"/>
    </source>
</evidence>
<feature type="domain" description="EGF-like" evidence="21">
    <location>
        <begin position="1495"/>
        <end position="1534"/>
    </location>
</feature>
<dbReference type="Pfam" id="PF17771">
    <property type="entry name" value="ADAMTS_CR_2"/>
    <property type="match status" value="1"/>
</dbReference>
<dbReference type="SUPFAM" id="SSF57196">
    <property type="entry name" value="EGF/Laminin"/>
    <property type="match status" value="10"/>
</dbReference>
<dbReference type="CDD" id="cd00054">
    <property type="entry name" value="EGF_CA"/>
    <property type="match status" value="5"/>
</dbReference>
<keyword evidence="7 17" id="KW-0479">Metal-binding</keyword>
<dbReference type="Pfam" id="PF00090">
    <property type="entry name" value="TSP_1"/>
    <property type="match status" value="1"/>
</dbReference>
<feature type="domain" description="EGF-like" evidence="21">
    <location>
        <begin position="1792"/>
        <end position="1831"/>
    </location>
</feature>
<evidence type="ECO:0000313" key="24">
    <source>
        <dbReference type="Proteomes" id="UP000275408"/>
    </source>
</evidence>
<dbReference type="InterPro" id="IPR001881">
    <property type="entry name" value="EGF-like_Ca-bd_dom"/>
</dbReference>
<dbReference type="SMART" id="SM00179">
    <property type="entry name" value="EGF_CA"/>
    <property type="match status" value="8"/>
</dbReference>
<feature type="disulfide bond" evidence="18">
    <location>
        <begin position="530"/>
        <end position="568"/>
    </location>
</feature>
<dbReference type="InterPro" id="IPR000884">
    <property type="entry name" value="TSP1_rpt"/>
</dbReference>
<keyword evidence="12" id="KW-0482">Metalloprotease</keyword>
<feature type="disulfide bond" evidence="18">
    <location>
        <begin position="534"/>
        <end position="573"/>
    </location>
</feature>
<dbReference type="Gene3D" id="3.40.390.10">
    <property type="entry name" value="Collagenase (Catalytic Domain)"/>
    <property type="match status" value="1"/>
</dbReference>
<feature type="domain" description="Peptidase M12B" evidence="22">
    <location>
        <begin position="201"/>
        <end position="396"/>
    </location>
</feature>
<accession>A0A3M6U4M1</accession>
<dbReference type="InterPro" id="IPR006586">
    <property type="entry name" value="ADAM_Cys-rich"/>
</dbReference>
<evidence type="ECO:0000256" key="19">
    <source>
        <dbReference type="PROSITE-ProRule" id="PRU00076"/>
    </source>
</evidence>
<protein>
    <submittedName>
        <fullName evidence="23">Uncharacterized protein</fullName>
    </submittedName>
</protein>
<evidence type="ECO:0000256" key="13">
    <source>
        <dbReference type="ARBA" id="ARBA00023145"/>
    </source>
</evidence>
<gene>
    <name evidence="23" type="ORF">pdam_00008000</name>
</gene>
<feature type="domain" description="EGF-like" evidence="21">
    <location>
        <begin position="969"/>
        <end position="1007"/>
    </location>
</feature>
<sequence>MAGHSQMTLHHHMTENDLKYFFGVDNHSEVPEYDVTTPYQLNENFKRRQRRAEESRENIFYKVKAFGRELHLNLTLNKKLMSPDLVAETIYADGTISYSPPPPNNYYLGNVMSDPDSMVAVSDNGGLTGMLKLASDTLFIHPLPTHLAKRAASSEVKTPHLIYKRSLPVEFDPHDMRKVFKPRRKIPDSLEVQDKGNLTIKTMEAALMLEAASAATLETEKHDPKEFLLLLGNTISGLFMDPSIGEIRIYYKVTRIIVIDKKVFGAEFSESKTQWLSKFAKYIKSHQTGREDVFSLVYSMESGLGGLAPFKTICNGRATENVNNMVGLQTALIVTHETGHNMGVDHDETDECPSNTYIMSAVLPGGSKAETWSNCSMRVIQELLRSSKSNCLNEEAEDGERTVVYEKIDEGDPDKREVSIRVARDIKETIDPSELYANNFVLKLPGEIMNGDDQCVLQYGLGFRQCSRFAAECGKLWCTPNGYWCDTRAAPALDGTPCGSRNWCIKGVCVDNGRPQVDGWWSEWSDFTPCTRTCGGGVQHRTRSCTNPPPSNGGKECQGDSIGHWRICEILHCPGSVTDTYRDEQCAKKLEGSSAYYHGGPCDLYCRLGYTVKGYGKVLDGTRCSKDPAIFDVCIGASCKAAGCDQVLGSNVRIDRCSVCGGNGNTCKHVVDKYMKQWNQTGKENADTIYDLPPGTMSASFIEVAATYNKIGVMSKDGDYLIDPDKDKNVQITYAGASIYYVNKNKRYADQLKIIGPTQAKLRIMFIAEYGENLGVAYDIWYHLNSWSKLKLDYKWIVGVQTREVRCVLEEDGTPASDEACDKLLRPDDNNECNQQPCPPEWIVTDWSPCSKTCGTGVQTREMKCHEKTSSHHYSEISTSKCDPSKLPDVSQLSRQCNQIICKPDWKIESTWTACSTPCGAGIRQRTVNCILIDQDGRPSQVSEEQCSFLKKPKDKEDCDSKRPCLEDGNYQCYPTNPCQNDAVCIEKPPGEYHCDCLEGFKGKNCDEMETPCQKQPCQNGATCVRNAKSSKWERKYTCICPEWYKGKNCEQKIFPCNSHPCRSHATCIDGLSDPSNFTCKCPPWFTGKFCEVTTNKCDEEPCNNRGYCLSKKTDPAWYQCFCEDWFEGTHCEKQIYPCDLKPCKNGATCTNDPDDISLHHCQCPTWFTGQNCEVQLTSCDSDPCQNGGYCNSDSKTPDVYECQCGDWFKGTNCEVQIFPCDSKPCLNGAACRNDETDISEYHCDCLSGFFGKKCQASPFSEIGCFKTPKTGLKSVLANHNQDFDPEKIKSYIYECGELAFDKGYSHFALGDRAICLSSGTAQNEYFQKGGTKASDCKDDIGSKSSVHVYTFEPLPKSVPEGCFIEKGKSEKLLTDNYASFSSNSDPKATILYCSTLARDMGYEYFAVQNEVQCWTSKDIANTYSKYGKSDNCAGGVGKEMANFVYRIQPSYSYPTGCDDDPCQNDGFCVVDNNDPMQYSCECKEMFSGKNCEVRSYACDSQPCKNGAACRNDEKDITKYHCDCTDDFSGVNCQVPSFAEIGCFKAPKSGLKEVLTSPKGFDSKKVKTYIYECAELAFDKGYSHFALGNQGNCLSSKTADKEYFEKGGTSPSSCKDGIGSKMAVDVYTFDQAPKSVPQGCFVEKEKTEKLLTDNFASLPSNSDPKATVVYCSTLARDMGYQYFAVLDQVQCWTSKDIANIYNKYGRSDNCAGGVGKEMANFVYRIQASYSYPTGCDDDPCQNTGFCVVDEDDPKQYSCECQQITMDFVWWKKMILCSTRVNVSKCSVGRIVKSYPCDSDPCVNGAACRNDKEDITEYHCDCTGDFSGVNCQVPSFNNIGCFKIPKTGFKEVLAYPNKDYDPANFNSYILECAELAFDKGYSHFALGDKGKCLSSSTAKNNYYAKGPAAAKDCKNGIGIKFSIQVYTFESKPTPNAIGCFKENKGSKRLLKDKFATFVAQRNDDDPGYTILQCAYVARDKMIEYFALQNNGECWTDKTLGEAYNTYEVAEDSNCKDGIGGVLTNYVYQLKM</sequence>
<dbReference type="InterPro" id="IPR000742">
    <property type="entry name" value="EGF"/>
</dbReference>
<dbReference type="SMART" id="SM00608">
    <property type="entry name" value="ACR"/>
    <property type="match status" value="1"/>
</dbReference>
<dbReference type="PROSITE" id="PS50215">
    <property type="entry name" value="ADAM_MEPRO"/>
    <property type="match status" value="1"/>
</dbReference>
<feature type="disulfide bond" evidence="19">
    <location>
        <begin position="1041"/>
        <end position="1050"/>
    </location>
</feature>
<keyword evidence="10" id="KW-0378">Hydrolase</keyword>
<evidence type="ECO:0000256" key="4">
    <source>
        <dbReference type="ARBA" id="ARBA00022536"/>
    </source>
</evidence>
<feature type="disulfide bond" evidence="18">
    <location>
        <begin position="498"/>
        <end position="509"/>
    </location>
</feature>
<evidence type="ECO:0000259" key="22">
    <source>
        <dbReference type="PROSITE" id="PS50215"/>
    </source>
</evidence>
<evidence type="ECO:0000256" key="11">
    <source>
        <dbReference type="ARBA" id="ARBA00022833"/>
    </source>
</evidence>
<dbReference type="Proteomes" id="UP000275408">
    <property type="component" value="Unassembled WGS sequence"/>
</dbReference>
<evidence type="ECO:0000313" key="23">
    <source>
        <dbReference type="EMBL" id="RMX48622.1"/>
    </source>
</evidence>
<feature type="domain" description="EGF-like" evidence="21">
    <location>
        <begin position="1053"/>
        <end position="1092"/>
    </location>
</feature>
<feature type="disulfide bond" evidence="19">
    <location>
        <begin position="1205"/>
        <end position="1214"/>
    </location>
</feature>
<feature type="domain" description="EGF-like" evidence="21">
    <location>
        <begin position="1094"/>
        <end position="1133"/>
    </location>
</feature>
<feature type="domain" description="EGF-like" evidence="21">
    <location>
        <begin position="1176"/>
        <end position="1215"/>
    </location>
</feature>
<feature type="disulfide bond" evidence="18">
    <location>
        <begin position="473"/>
        <end position="504"/>
    </location>
</feature>
<dbReference type="PANTHER" id="PTHR24049">
    <property type="entry name" value="CRUMBS FAMILY MEMBER"/>
    <property type="match status" value="1"/>
</dbReference>
<dbReference type="Gene3D" id="3.40.1620.60">
    <property type="match status" value="1"/>
</dbReference>
<evidence type="ECO:0000256" key="5">
    <source>
        <dbReference type="ARBA" id="ARBA00022670"/>
    </source>
</evidence>
<evidence type="ECO:0000256" key="9">
    <source>
        <dbReference type="ARBA" id="ARBA00022737"/>
    </source>
</evidence>
<dbReference type="GO" id="GO:0004222">
    <property type="term" value="F:metalloendopeptidase activity"/>
    <property type="evidence" value="ECO:0007669"/>
    <property type="project" value="InterPro"/>
</dbReference>
<name>A0A3M6U4M1_POCDA</name>
<feature type="disulfide bond" evidence="18">
    <location>
        <begin position="466"/>
        <end position="485"/>
    </location>
</feature>
<proteinExistence type="predicted"/>
<keyword evidence="15" id="KW-0325">Glycoprotein</keyword>
<dbReference type="InterPro" id="IPR001590">
    <property type="entry name" value="Peptidase_M12B"/>
</dbReference>
<evidence type="ECO:0000256" key="18">
    <source>
        <dbReference type="PIRSR" id="PIRSR613273-3"/>
    </source>
</evidence>
<evidence type="ECO:0000259" key="21">
    <source>
        <dbReference type="PROSITE" id="PS50026"/>
    </source>
</evidence>
<keyword evidence="5" id="KW-0645">Protease</keyword>
<feature type="disulfide bond" evidence="19">
    <location>
        <begin position="1164"/>
        <end position="1173"/>
    </location>
</feature>
<evidence type="ECO:0000256" key="2">
    <source>
        <dbReference type="ARBA" id="ARBA00022525"/>
    </source>
</evidence>
<dbReference type="Pfam" id="PF01421">
    <property type="entry name" value="Reprolysin"/>
    <property type="match status" value="1"/>
</dbReference>
<keyword evidence="8" id="KW-0732">Signal</keyword>
<dbReference type="FunFam" id="2.10.25.10:FF:000118">
    <property type="entry name" value="protein delta homolog 2"/>
    <property type="match status" value="1"/>
</dbReference>
<evidence type="ECO:0000256" key="12">
    <source>
        <dbReference type="ARBA" id="ARBA00023049"/>
    </source>
</evidence>
<evidence type="ECO:0000256" key="3">
    <source>
        <dbReference type="ARBA" id="ARBA00022530"/>
    </source>
</evidence>
<dbReference type="InterPro" id="IPR036383">
    <property type="entry name" value="TSP1_rpt_sf"/>
</dbReference>
<feature type="binding site" evidence="17 20">
    <location>
        <position position="336"/>
    </location>
    <ligand>
        <name>Zn(2+)</name>
        <dbReference type="ChEBI" id="CHEBI:29105"/>
        <note>catalytic</note>
    </ligand>
</feature>
<dbReference type="InterPro" id="IPR041645">
    <property type="entry name" value="ADAMTS_CR_2"/>
</dbReference>
<keyword evidence="6" id="KW-0165">Cleavage on pair of basic residues</keyword>
<keyword evidence="11 17" id="KW-0862">Zinc</keyword>
<feature type="disulfide bond" evidence="19">
    <location>
        <begin position="997"/>
        <end position="1006"/>
    </location>
</feature>
<feature type="disulfide bond" evidence="18">
    <location>
        <begin position="314"/>
        <end position="391"/>
    </location>
</feature>
<feature type="disulfide bond" evidence="19">
    <location>
        <begin position="1246"/>
        <end position="1255"/>
    </location>
</feature>
<dbReference type="PROSITE" id="PS00022">
    <property type="entry name" value="EGF_1"/>
    <property type="match status" value="10"/>
</dbReference>
<dbReference type="Pfam" id="PF19030">
    <property type="entry name" value="TSP1_ADAMTS"/>
    <property type="match status" value="3"/>
</dbReference>
<evidence type="ECO:0000256" key="15">
    <source>
        <dbReference type="ARBA" id="ARBA00023180"/>
    </source>
</evidence>
<dbReference type="PROSITE" id="PS50026">
    <property type="entry name" value="EGF_3"/>
    <property type="match status" value="10"/>
</dbReference>
<evidence type="ECO:0000256" key="6">
    <source>
        <dbReference type="ARBA" id="ARBA00022685"/>
    </source>
</evidence>
<keyword evidence="4 19" id="KW-0245">EGF-like domain</keyword>
<dbReference type="GO" id="GO:0006508">
    <property type="term" value="P:proteolysis"/>
    <property type="evidence" value="ECO:0007669"/>
    <property type="project" value="UniProtKB-KW"/>
</dbReference>
<dbReference type="EMBL" id="RCHS01002246">
    <property type="protein sequence ID" value="RMX48622.1"/>
    <property type="molecule type" value="Genomic_DNA"/>
</dbReference>
<feature type="binding site" evidence="17 20">
    <location>
        <position position="346"/>
    </location>
    <ligand>
        <name>Zn(2+)</name>
        <dbReference type="ChEBI" id="CHEBI:29105"/>
        <note>catalytic</note>
    </ligand>
</feature>
<feature type="domain" description="EGF-like" evidence="21">
    <location>
        <begin position="1217"/>
        <end position="1256"/>
    </location>
</feature>
<dbReference type="PROSITE" id="PS50092">
    <property type="entry name" value="TSP1"/>
    <property type="match status" value="3"/>
</dbReference>
<comment type="cofactor">
    <cofactor evidence="17">
        <name>Zn(2+)</name>
        <dbReference type="ChEBI" id="CHEBI:29105"/>
    </cofactor>
    <text evidence="17">Binds 1 zinc ion per subunit.</text>
</comment>
<feature type="active site" evidence="16 20">
    <location>
        <position position="337"/>
    </location>
</feature>
<dbReference type="InterPro" id="IPR051022">
    <property type="entry name" value="Notch_Cell-Fate_Det"/>
</dbReference>
<evidence type="ECO:0000256" key="1">
    <source>
        <dbReference type="ARBA" id="ARBA00004498"/>
    </source>
</evidence>
<dbReference type="Gene3D" id="2.10.25.10">
    <property type="entry name" value="Laminin"/>
    <property type="match status" value="10"/>
</dbReference>
<dbReference type="OrthoDB" id="6130531at2759"/>
<keyword evidence="2" id="KW-0964">Secreted</keyword>
<feature type="domain" description="EGF-like" evidence="21">
    <location>
        <begin position="1454"/>
        <end position="1493"/>
    </location>
</feature>
<reference evidence="23 24" key="1">
    <citation type="journal article" date="2018" name="Sci. Rep.">
        <title>Comparative analysis of the Pocillopora damicornis genome highlights role of immune system in coral evolution.</title>
        <authorList>
            <person name="Cunning R."/>
            <person name="Bay R.A."/>
            <person name="Gillette P."/>
            <person name="Baker A.C."/>
            <person name="Traylor-Knowles N."/>
        </authorList>
    </citation>
    <scope>NUCLEOTIDE SEQUENCE [LARGE SCALE GENOMIC DNA]</scope>
    <source>
        <strain evidence="23">RSMAS</strain>
        <tissue evidence="23">Whole animal</tissue>
    </source>
</reference>
<comment type="caution">
    <text evidence="23">The sequence shown here is derived from an EMBL/GenBank/DDBJ whole genome shotgun (WGS) entry which is preliminary data.</text>
</comment>
<dbReference type="Pfam" id="PF00008">
    <property type="entry name" value="EGF"/>
    <property type="match status" value="3"/>
</dbReference>
<dbReference type="InterPro" id="IPR002870">
    <property type="entry name" value="Peptidase_M12B_N"/>
</dbReference>
<dbReference type="PANTHER" id="PTHR24049:SF22">
    <property type="entry name" value="DROSOPHILA CRUMBS HOMOLOG"/>
    <property type="match status" value="1"/>
</dbReference>
<keyword evidence="3" id="KW-0272">Extracellular matrix</keyword>
<feature type="binding site" evidence="17">
    <location>
        <position position="391"/>
    </location>
    <ligand>
        <name>Ca(2+)</name>
        <dbReference type="ChEBI" id="CHEBI:29108"/>
        <label>1</label>
    </ligand>
</feature>
<evidence type="ECO:0000256" key="16">
    <source>
        <dbReference type="PIRSR" id="PIRSR613273-1"/>
    </source>
</evidence>
<keyword evidence="13" id="KW-0865">Zymogen</keyword>
<evidence type="ECO:0000256" key="10">
    <source>
        <dbReference type="ARBA" id="ARBA00022801"/>
    </source>
</evidence>
<dbReference type="Gene3D" id="2.60.120.830">
    <property type="match status" value="1"/>
</dbReference>
<comment type="caution">
    <text evidence="19">Lacks conserved residue(s) required for the propagation of feature annotation.</text>
</comment>
<feature type="domain" description="EGF-like" evidence="21">
    <location>
        <begin position="1009"/>
        <end position="1051"/>
    </location>
</feature>
<dbReference type="PRINTS" id="PR01857">
    <property type="entry name" value="ADAMTSFAMILY"/>
</dbReference>
<feature type="binding site" evidence="17 20">
    <location>
        <position position="340"/>
    </location>
    <ligand>
        <name>Zn(2+)</name>
        <dbReference type="ChEBI" id="CHEBI:29105"/>
        <note>catalytic</note>
    </ligand>
</feature>
<keyword evidence="24" id="KW-1185">Reference proteome</keyword>
<dbReference type="InterPro" id="IPR024079">
    <property type="entry name" value="MetalloPept_cat_dom_sf"/>
</dbReference>
<feature type="disulfide bond" evidence="18">
    <location>
        <begin position="455"/>
        <end position="478"/>
    </location>
</feature>
<feature type="disulfide bond" evidence="19">
    <location>
        <begin position="1524"/>
        <end position="1533"/>
    </location>
</feature>
<dbReference type="SUPFAM" id="SSF55486">
    <property type="entry name" value="Metalloproteases ('zincins'), catalytic domain"/>
    <property type="match status" value="1"/>
</dbReference>
<dbReference type="FunFam" id="2.20.100.10:FF:000001">
    <property type="entry name" value="semaphorin-5A isoform X1"/>
    <property type="match status" value="1"/>
</dbReference>
<dbReference type="GO" id="GO:0030198">
    <property type="term" value="P:extracellular matrix organization"/>
    <property type="evidence" value="ECO:0007669"/>
    <property type="project" value="InterPro"/>
</dbReference>
<dbReference type="SUPFAM" id="SSF82895">
    <property type="entry name" value="TSP-1 type 1 repeat"/>
    <property type="match status" value="3"/>
</dbReference>
<feature type="disulfide bond" evidence="19">
    <location>
        <begin position="1821"/>
        <end position="1830"/>
    </location>
</feature>
<evidence type="ECO:0000256" key="7">
    <source>
        <dbReference type="ARBA" id="ARBA00022723"/>
    </source>
</evidence>
<feature type="domain" description="EGF-like" evidence="21">
    <location>
        <begin position="1135"/>
        <end position="1174"/>
    </location>
</feature>
<feature type="disulfide bond" evidence="18">
    <location>
        <begin position="352"/>
        <end position="375"/>
    </location>
</feature>